<dbReference type="Gene3D" id="2.70.70.10">
    <property type="entry name" value="Glucose Permease (Domain IIA)"/>
    <property type="match status" value="1"/>
</dbReference>
<dbReference type="Proteomes" id="UP000273143">
    <property type="component" value="Chromosome"/>
</dbReference>
<protein>
    <submittedName>
        <fullName evidence="3">Peptidase M23</fullName>
    </submittedName>
</protein>
<reference evidence="4" key="1">
    <citation type="submission" date="2018-06" db="EMBL/GenBank/DDBJ databases">
        <title>Complete genome of Pseudomonas insecticola strain QZS01.</title>
        <authorList>
            <person name="Wang J."/>
            <person name="Su Q."/>
        </authorList>
    </citation>
    <scope>NUCLEOTIDE SEQUENCE [LARGE SCALE GENOMIC DNA]</scope>
    <source>
        <strain evidence="4">QZS01</strain>
    </source>
</reference>
<dbReference type="PANTHER" id="PTHR21666">
    <property type="entry name" value="PEPTIDASE-RELATED"/>
    <property type="match status" value="1"/>
</dbReference>
<feature type="coiled-coil region" evidence="1">
    <location>
        <begin position="157"/>
        <end position="240"/>
    </location>
</feature>
<dbReference type="AlphaFoldDB" id="A0A3S9XG99"/>
<dbReference type="FunFam" id="2.70.70.10:FF:000003">
    <property type="entry name" value="Murein hydrolase activator EnvC"/>
    <property type="match status" value="1"/>
</dbReference>
<dbReference type="EMBL" id="CP029822">
    <property type="protein sequence ID" value="AZS51459.1"/>
    <property type="molecule type" value="Genomic_DNA"/>
</dbReference>
<feature type="domain" description="M23ase beta-sheet core" evidence="2">
    <location>
        <begin position="305"/>
        <end position="399"/>
    </location>
</feature>
<dbReference type="SUPFAM" id="SSF51261">
    <property type="entry name" value="Duplicated hybrid motif"/>
    <property type="match status" value="1"/>
</dbReference>
<evidence type="ECO:0000313" key="4">
    <source>
        <dbReference type="Proteomes" id="UP000273143"/>
    </source>
</evidence>
<dbReference type="Pfam" id="PF01551">
    <property type="entry name" value="Peptidase_M23"/>
    <property type="match status" value="1"/>
</dbReference>
<dbReference type="InterPro" id="IPR011055">
    <property type="entry name" value="Dup_hybrid_motif"/>
</dbReference>
<sequence>MQRFFGLLLFSVFIASPLVIADERRDTLHQIEMAKQEVVELEKVLSQLKVQRGASQKELRKTETDIANLEKKIATLKKEQAETVSKLAWLTEEQQKTELKRTEQEQIFATQAKAAYEGGQQEYLKLLLNQQEPEKVSRMLVYYDYLSQARLVQLSEFKETIKQLKDIEIEMQQYRAQLDSQNEELQTQHNQLAALRKKYRLVLASLNKQITDKGDRLAQREKDQAELNKLLRAIDSTLERQARERSLTQLPSTANANKNQNRVVVANNLGYSGSFAKAKGKLSWPLSGKIIASYGSTRGGDERSKWDGVLIAANRGATVKAIHEGRIVYSDWLRGTGWLIIIDHGQGYYSLYGHNQSLLKKVGTTVKAGESIATAGNSGGSNEVALYFSIRKQGQTVDPTLWCR</sequence>
<accession>A0A3S9XG99</accession>
<dbReference type="RefSeq" id="WP_127164212.1">
    <property type="nucleotide sequence ID" value="NZ_CP029822.1"/>
</dbReference>
<dbReference type="Gene3D" id="6.10.250.3150">
    <property type="match status" value="1"/>
</dbReference>
<dbReference type="GO" id="GO:0004222">
    <property type="term" value="F:metalloendopeptidase activity"/>
    <property type="evidence" value="ECO:0007669"/>
    <property type="project" value="TreeGrafter"/>
</dbReference>
<keyword evidence="4" id="KW-1185">Reference proteome</keyword>
<evidence type="ECO:0000259" key="2">
    <source>
        <dbReference type="Pfam" id="PF01551"/>
    </source>
</evidence>
<dbReference type="KEGG" id="emo:DM558_12070"/>
<dbReference type="PANTHER" id="PTHR21666:SF270">
    <property type="entry name" value="MUREIN HYDROLASE ACTIVATOR ENVC"/>
    <property type="match status" value="1"/>
</dbReference>
<gene>
    <name evidence="3" type="ORF">DM558_12070</name>
</gene>
<organism evidence="3 4">
    <name type="scientific">Entomomonas moraniae</name>
    <dbReference type="NCBI Taxonomy" id="2213226"/>
    <lineage>
        <taxon>Bacteria</taxon>
        <taxon>Pseudomonadati</taxon>
        <taxon>Pseudomonadota</taxon>
        <taxon>Gammaproteobacteria</taxon>
        <taxon>Pseudomonadales</taxon>
        <taxon>Pseudomonadaceae</taxon>
        <taxon>Entomomonas</taxon>
    </lineage>
</organism>
<proteinExistence type="predicted"/>
<dbReference type="InterPro" id="IPR016047">
    <property type="entry name" value="M23ase_b-sheet_dom"/>
</dbReference>
<evidence type="ECO:0000313" key="3">
    <source>
        <dbReference type="EMBL" id="AZS51459.1"/>
    </source>
</evidence>
<dbReference type="InterPro" id="IPR050570">
    <property type="entry name" value="Cell_wall_metabolism_enzyme"/>
</dbReference>
<dbReference type="CDD" id="cd12797">
    <property type="entry name" value="M23_peptidase"/>
    <property type="match status" value="1"/>
</dbReference>
<feature type="coiled-coil region" evidence="1">
    <location>
        <begin position="24"/>
        <end position="86"/>
    </location>
</feature>
<name>A0A3S9XG99_9GAMM</name>
<evidence type="ECO:0000256" key="1">
    <source>
        <dbReference type="SAM" id="Coils"/>
    </source>
</evidence>
<keyword evidence="1" id="KW-0175">Coiled coil</keyword>